<dbReference type="RefSeq" id="WP_131016217.1">
    <property type="nucleotide sequence ID" value="NZ_SIRE01000019.1"/>
</dbReference>
<dbReference type="AlphaFoldDB" id="A0A4V2J3P7"/>
<sequence>MTIRKLQSHEPYPMDLLLLADPEEQAVQSYIQRSACYVKELQGETVGVYALLPTRPKTVELINVAVNENWQGKGIGKELIGHSVRTAKELGYCAMEVGTGNSSIGQLYLYQKCGFRMVGIDIGYFTRHYKEPIFENGLQCTDMVRLRLDV</sequence>
<accession>A0A4V2J3P7</accession>
<dbReference type="PROSITE" id="PS51186">
    <property type="entry name" value="GNAT"/>
    <property type="match status" value="1"/>
</dbReference>
<dbReference type="GO" id="GO:0008080">
    <property type="term" value="F:N-acetyltransferase activity"/>
    <property type="evidence" value="ECO:0007669"/>
    <property type="project" value="InterPro"/>
</dbReference>
<dbReference type="PANTHER" id="PTHR13947">
    <property type="entry name" value="GNAT FAMILY N-ACETYLTRANSFERASE"/>
    <property type="match status" value="1"/>
</dbReference>
<evidence type="ECO:0000259" key="2">
    <source>
        <dbReference type="PROSITE" id="PS51186"/>
    </source>
</evidence>
<evidence type="ECO:0000256" key="1">
    <source>
        <dbReference type="ARBA" id="ARBA00022679"/>
    </source>
</evidence>
<keyword evidence="4" id="KW-1185">Reference proteome</keyword>
<reference evidence="3 4" key="1">
    <citation type="submission" date="2019-02" db="EMBL/GenBank/DDBJ databases">
        <title>Paenibacillus sp. nov., isolated from surface-sterilized tissue of Thalictrum simplex L.</title>
        <authorList>
            <person name="Tuo L."/>
        </authorList>
    </citation>
    <scope>NUCLEOTIDE SEQUENCE [LARGE SCALE GENOMIC DNA]</scope>
    <source>
        <strain evidence="3 4">N2SHLJ1</strain>
    </source>
</reference>
<evidence type="ECO:0000313" key="4">
    <source>
        <dbReference type="Proteomes" id="UP000293142"/>
    </source>
</evidence>
<feature type="domain" description="N-acetyltransferase" evidence="2">
    <location>
        <begin position="1"/>
        <end position="150"/>
    </location>
</feature>
<dbReference type="InterPro" id="IPR016181">
    <property type="entry name" value="Acyl_CoA_acyltransferase"/>
</dbReference>
<dbReference type="Proteomes" id="UP000293142">
    <property type="component" value="Unassembled WGS sequence"/>
</dbReference>
<gene>
    <name evidence="3" type="ORF">EYB31_25275</name>
</gene>
<dbReference type="EMBL" id="SIRE01000019">
    <property type="protein sequence ID" value="TBL74632.1"/>
    <property type="molecule type" value="Genomic_DNA"/>
</dbReference>
<dbReference type="OrthoDB" id="162775at2"/>
<evidence type="ECO:0000313" key="3">
    <source>
        <dbReference type="EMBL" id="TBL74632.1"/>
    </source>
</evidence>
<dbReference type="CDD" id="cd04301">
    <property type="entry name" value="NAT_SF"/>
    <property type="match status" value="1"/>
</dbReference>
<proteinExistence type="predicted"/>
<dbReference type="InterPro" id="IPR000182">
    <property type="entry name" value="GNAT_dom"/>
</dbReference>
<dbReference type="Pfam" id="PF00583">
    <property type="entry name" value="Acetyltransf_1"/>
    <property type="match status" value="1"/>
</dbReference>
<dbReference type="Gene3D" id="3.40.630.30">
    <property type="match status" value="1"/>
</dbReference>
<keyword evidence="1 3" id="KW-0808">Transferase</keyword>
<dbReference type="PANTHER" id="PTHR13947:SF37">
    <property type="entry name" value="LD18367P"/>
    <property type="match status" value="1"/>
</dbReference>
<comment type="caution">
    <text evidence="3">The sequence shown here is derived from an EMBL/GenBank/DDBJ whole genome shotgun (WGS) entry which is preliminary data.</text>
</comment>
<name>A0A4V2J3P7_9BACL</name>
<dbReference type="InterPro" id="IPR050769">
    <property type="entry name" value="NAT_camello-type"/>
</dbReference>
<protein>
    <submittedName>
        <fullName evidence="3">GNAT family N-acetyltransferase</fullName>
    </submittedName>
</protein>
<organism evidence="3 4">
    <name type="scientific">Paenibacillus thalictri</name>
    <dbReference type="NCBI Taxonomy" id="2527873"/>
    <lineage>
        <taxon>Bacteria</taxon>
        <taxon>Bacillati</taxon>
        <taxon>Bacillota</taxon>
        <taxon>Bacilli</taxon>
        <taxon>Bacillales</taxon>
        <taxon>Paenibacillaceae</taxon>
        <taxon>Paenibacillus</taxon>
    </lineage>
</organism>
<dbReference type="SUPFAM" id="SSF55729">
    <property type="entry name" value="Acyl-CoA N-acyltransferases (Nat)"/>
    <property type="match status" value="1"/>
</dbReference>